<dbReference type="SUPFAM" id="SSF46626">
    <property type="entry name" value="Cytochrome c"/>
    <property type="match status" value="2"/>
</dbReference>
<dbReference type="AlphaFoldDB" id="A0AA95H5K0"/>
<dbReference type="EMBL" id="CP124755">
    <property type="protein sequence ID" value="WGZ89678.1"/>
    <property type="molecule type" value="Genomic_DNA"/>
</dbReference>
<name>A0AA95H5K0_9GAMM</name>
<accession>A0AA95H5K0</accession>
<dbReference type="GO" id="GO:0046872">
    <property type="term" value="F:metal ion binding"/>
    <property type="evidence" value="ECO:0007669"/>
    <property type="project" value="UniProtKB-KW"/>
</dbReference>
<evidence type="ECO:0000256" key="2">
    <source>
        <dbReference type="ARBA" id="ARBA00022617"/>
    </source>
</evidence>
<evidence type="ECO:0000256" key="5">
    <source>
        <dbReference type="ARBA" id="ARBA00023002"/>
    </source>
</evidence>
<dbReference type="InterPro" id="IPR004852">
    <property type="entry name" value="Di-haem_cyt_c_peroxidsae"/>
</dbReference>
<feature type="signal peptide" evidence="8">
    <location>
        <begin position="1"/>
        <end position="22"/>
    </location>
</feature>
<reference evidence="10" key="1">
    <citation type="journal article" date="2023" name="Int. J. Mol. Sci.">
        <title>Metagenomics Revealed a New Genus 'Candidatus Thiocaldithrix dubininis' gen. nov., sp. nov. and a New Species 'Candidatus Thiothrix putei' sp. nov. in the Family Thiotrichaceae, Some Members of Which Have Traits of Both Na+- and H+-Motive Energetics.</title>
        <authorList>
            <person name="Ravin N.V."/>
            <person name="Muntyan M.S."/>
            <person name="Smolyakov D.D."/>
            <person name="Rudenko T.S."/>
            <person name="Beletsky A.V."/>
            <person name="Mardanov A.V."/>
            <person name="Grabovich M.Y."/>
        </authorList>
    </citation>
    <scope>NUCLEOTIDE SEQUENCE</scope>
    <source>
        <strain evidence="10">GKL-01</strain>
    </source>
</reference>
<reference evidence="10" key="2">
    <citation type="submission" date="2023-04" db="EMBL/GenBank/DDBJ databases">
        <authorList>
            <person name="Beletskiy A.V."/>
            <person name="Mardanov A.V."/>
            <person name="Ravin N.V."/>
        </authorList>
    </citation>
    <scope>NUCLEOTIDE SEQUENCE</scope>
    <source>
        <strain evidence="10">GKL-01</strain>
    </source>
</reference>
<evidence type="ECO:0000259" key="9">
    <source>
        <dbReference type="PROSITE" id="PS51007"/>
    </source>
</evidence>
<dbReference type="InterPro" id="IPR051395">
    <property type="entry name" value="Cytochrome_c_Peroxidase/MauG"/>
</dbReference>
<evidence type="ECO:0000313" key="10">
    <source>
        <dbReference type="EMBL" id="WGZ89678.1"/>
    </source>
</evidence>
<dbReference type="Gene3D" id="1.10.760.10">
    <property type="entry name" value="Cytochrome c-like domain"/>
    <property type="match status" value="2"/>
</dbReference>
<feature type="chain" id="PRO_5041637314" evidence="8">
    <location>
        <begin position="23"/>
        <end position="443"/>
    </location>
</feature>
<dbReference type="Pfam" id="PF03150">
    <property type="entry name" value="CCP_MauG"/>
    <property type="match status" value="1"/>
</dbReference>
<organism evidence="10">
    <name type="scientific">Candidatus Thiocaldithrix dubininis</name>
    <dbReference type="NCBI Taxonomy" id="3080823"/>
    <lineage>
        <taxon>Bacteria</taxon>
        <taxon>Pseudomonadati</taxon>
        <taxon>Pseudomonadota</taxon>
        <taxon>Gammaproteobacteria</taxon>
        <taxon>Thiotrichales</taxon>
        <taxon>Thiotrichaceae</taxon>
        <taxon>Candidatus Thiocaldithrix</taxon>
    </lineage>
</organism>
<proteinExistence type="predicted"/>
<dbReference type="KEGG" id="tdu:QJT80_09205"/>
<keyword evidence="5" id="KW-0560">Oxidoreductase</keyword>
<sequence>MHILINISLLLILLGCESPNLATLAPPVSIAAPPPVVEDFDTPLQQLIERHQLQALPTSAPNITTARAQLGMQLFFSKALGTQTNASCATCHHPLSAGSDDLSLSMGVDAANPQTLLSPHFLTFFTTVVPRNAPTTFNSHLWQTHLLQSGYIEHNCFNKAHTCEPLLDAVVELSSLELKITNKLEQQFWRKLYAKAFNLPVSTKQKLITKQHTAQALTAYLQSQTFVNNAWFAYLQGNKQAINEPAKRGALLFYRSRLEGGFDCVQCHSGARFTDEQFHNLLMPILYPQPKPDAEPVIDYGRWFVTQKTLDKFRFRTPSLLNVAETAPWGHNGAYSSLSGIVRHMLDPYQSLLNYDSSQIRQPHVVALPLKPTIQEMLSMSNTDLLKQPYTEAQVQDLLAFLNTLTDPCIKQASCMKAWLPAKPFSQADTENLPLLFWAFWQH</sequence>
<dbReference type="GO" id="GO:0004130">
    <property type="term" value="F:cytochrome-c peroxidase activity"/>
    <property type="evidence" value="ECO:0007669"/>
    <property type="project" value="TreeGrafter"/>
</dbReference>
<evidence type="ECO:0000256" key="8">
    <source>
        <dbReference type="SAM" id="SignalP"/>
    </source>
</evidence>
<keyword evidence="4 8" id="KW-0732">Signal</keyword>
<evidence type="ECO:0000256" key="3">
    <source>
        <dbReference type="ARBA" id="ARBA00022723"/>
    </source>
</evidence>
<dbReference type="PROSITE" id="PS51007">
    <property type="entry name" value="CYTC"/>
    <property type="match status" value="1"/>
</dbReference>
<evidence type="ECO:0000256" key="6">
    <source>
        <dbReference type="ARBA" id="ARBA00023004"/>
    </source>
</evidence>
<evidence type="ECO:0000256" key="4">
    <source>
        <dbReference type="ARBA" id="ARBA00022729"/>
    </source>
</evidence>
<evidence type="ECO:0000256" key="1">
    <source>
        <dbReference type="ARBA" id="ARBA00004196"/>
    </source>
</evidence>
<dbReference type="GO" id="GO:0020037">
    <property type="term" value="F:heme binding"/>
    <property type="evidence" value="ECO:0007669"/>
    <property type="project" value="InterPro"/>
</dbReference>
<feature type="domain" description="Cytochrome c" evidence="9">
    <location>
        <begin position="244"/>
        <end position="406"/>
    </location>
</feature>
<dbReference type="InterPro" id="IPR009056">
    <property type="entry name" value="Cyt_c-like_dom"/>
</dbReference>
<keyword evidence="10" id="KW-0575">Peroxidase</keyword>
<dbReference type="GO" id="GO:0009055">
    <property type="term" value="F:electron transfer activity"/>
    <property type="evidence" value="ECO:0007669"/>
    <property type="project" value="InterPro"/>
</dbReference>
<dbReference type="PANTHER" id="PTHR30600">
    <property type="entry name" value="CYTOCHROME C PEROXIDASE-RELATED"/>
    <property type="match status" value="1"/>
</dbReference>
<keyword evidence="2 7" id="KW-0349">Heme</keyword>
<dbReference type="InterPro" id="IPR036909">
    <property type="entry name" value="Cyt_c-like_dom_sf"/>
</dbReference>
<dbReference type="GO" id="GO:0030313">
    <property type="term" value="C:cell envelope"/>
    <property type="evidence" value="ECO:0007669"/>
    <property type="project" value="UniProtKB-SubCell"/>
</dbReference>
<keyword evidence="3 7" id="KW-0479">Metal-binding</keyword>
<gene>
    <name evidence="10" type="ORF">QJT80_09205</name>
</gene>
<dbReference type="PANTHER" id="PTHR30600:SF10">
    <property type="entry name" value="BLL6722 PROTEIN"/>
    <property type="match status" value="1"/>
</dbReference>
<keyword evidence="6 7" id="KW-0408">Iron</keyword>
<comment type="subcellular location">
    <subcellularLocation>
        <location evidence="1">Cell envelope</location>
    </subcellularLocation>
</comment>
<evidence type="ECO:0000256" key="7">
    <source>
        <dbReference type="PROSITE-ProRule" id="PRU00433"/>
    </source>
</evidence>
<dbReference type="Proteomes" id="UP001300672">
    <property type="component" value="Chromosome"/>
</dbReference>
<protein>
    <submittedName>
        <fullName evidence="10">Cytochrome c peroxidase</fullName>
    </submittedName>
</protein>